<dbReference type="SUPFAM" id="SSF46689">
    <property type="entry name" value="Homeodomain-like"/>
    <property type="match status" value="2"/>
</dbReference>
<evidence type="ECO:0000313" key="6">
    <source>
        <dbReference type="Proteomes" id="UP001235547"/>
    </source>
</evidence>
<dbReference type="Pfam" id="PF14525">
    <property type="entry name" value="AraC_binding_2"/>
    <property type="match status" value="1"/>
</dbReference>
<reference evidence="5 6" key="1">
    <citation type="submission" date="2023-03" db="EMBL/GenBank/DDBJ databases">
        <authorList>
            <person name="Kaur S."/>
            <person name="Espinosa-Saiz D."/>
            <person name="Velazquez E."/>
            <person name="Menendez E."/>
            <person name="diCenzo G.C."/>
        </authorList>
    </citation>
    <scope>NUCLEOTIDE SEQUENCE [LARGE SCALE GENOMIC DNA]</scope>
    <source>
        <strain evidence="5 6">LMG 27395</strain>
    </source>
</reference>
<organism evidence="5 6">
    <name type="scientific">Sinorhizobium numidicum</name>
    <dbReference type="NCBI Taxonomy" id="680248"/>
    <lineage>
        <taxon>Bacteria</taxon>
        <taxon>Pseudomonadati</taxon>
        <taxon>Pseudomonadota</taxon>
        <taxon>Alphaproteobacteria</taxon>
        <taxon>Hyphomicrobiales</taxon>
        <taxon>Rhizobiaceae</taxon>
        <taxon>Sinorhizobium/Ensifer group</taxon>
        <taxon>Sinorhizobium</taxon>
    </lineage>
</organism>
<keyword evidence="2" id="KW-0238">DNA-binding</keyword>
<dbReference type="EMBL" id="CP120370">
    <property type="protein sequence ID" value="WEX79867.1"/>
    <property type="molecule type" value="Genomic_DNA"/>
</dbReference>
<feature type="domain" description="HTH araC/xylS-type" evidence="4">
    <location>
        <begin position="223"/>
        <end position="323"/>
    </location>
</feature>
<keyword evidence="1" id="KW-0805">Transcription regulation</keyword>
<dbReference type="PANTHER" id="PTHR46796">
    <property type="entry name" value="HTH-TYPE TRANSCRIPTIONAL ACTIVATOR RHAS-RELATED"/>
    <property type="match status" value="1"/>
</dbReference>
<dbReference type="PROSITE" id="PS01124">
    <property type="entry name" value="HTH_ARAC_FAMILY_2"/>
    <property type="match status" value="1"/>
</dbReference>
<proteinExistence type="predicted"/>
<gene>
    <name evidence="5" type="ORF">PYH38_001236</name>
</gene>
<dbReference type="InterPro" id="IPR050204">
    <property type="entry name" value="AraC_XylS_family_regulators"/>
</dbReference>
<dbReference type="Proteomes" id="UP001235547">
    <property type="component" value="Chromosome 2"/>
</dbReference>
<dbReference type="PANTHER" id="PTHR46796:SF12">
    <property type="entry name" value="HTH-TYPE DNA-BINDING TRANSCRIPTIONAL ACTIVATOR EUTR"/>
    <property type="match status" value="1"/>
</dbReference>
<dbReference type="InterPro" id="IPR018060">
    <property type="entry name" value="HTH_AraC"/>
</dbReference>
<evidence type="ECO:0000256" key="2">
    <source>
        <dbReference type="ARBA" id="ARBA00023125"/>
    </source>
</evidence>
<sequence length="338" mass="37311">MRYVTRRSKFSIVEADADQMSEHYAKTLSPAKVEPLRLGDRISVEDKHYAAGRFSIWSGKCHSGMKVAFSERPDAYAFYLPVSGAMEIAAGRTQLLSTPGTGVVGDISRFEKLTLHADRSHIGVAFDKAAMVSHLSELLDFPVLDRIDLFTTIGTNSGIGARVASVATFLWNCLEAEDGDNVPPAAIERLFEAMVIMILESVPHNYTSRLKRSASPAMPRNLKRAIEYMVAHMSQPLTVSDIAREAGTSVRSLQTAFQQFKETTPLTYLRQMRLDGVRKALSDGANSLPIAEVARNWGFSHLGRFSAVYYNAFGETPSETVKLHCGKAGSTTRRRTEN</sequence>
<dbReference type="Pfam" id="PF12833">
    <property type="entry name" value="HTH_18"/>
    <property type="match status" value="1"/>
</dbReference>
<name>A0ABY8CNX8_9HYPH</name>
<protein>
    <submittedName>
        <fullName evidence="5">AraC family transcriptional regulator</fullName>
    </submittedName>
</protein>
<dbReference type="InterPro" id="IPR009057">
    <property type="entry name" value="Homeodomain-like_sf"/>
</dbReference>
<dbReference type="InterPro" id="IPR035418">
    <property type="entry name" value="AraC-bd_2"/>
</dbReference>
<accession>A0ABY8CNX8</accession>
<evidence type="ECO:0000256" key="1">
    <source>
        <dbReference type="ARBA" id="ARBA00023015"/>
    </source>
</evidence>
<keyword evidence="3" id="KW-0804">Transcription</keyword>
<evidence type="ECO:0000313" key="5">
    <source>
        <dbReference type="EMBL" id="WEX79867.1"/>
    </source>
</evidence>
<keyword evidence="6" id="KW-1185">Reference proteome</keyword>
<evidence type="ECO:0000256" key="3">
    <source>
        <dbReference type="ARBA" id="ARBA00023163"/>
    </source>
</evidence>
<evidence type="ECO:0000259" key="4">
    <source>
        <dbReference type="PROSITE" id="PS01124"/>
    </source>
</evidence>
<dbReference type="RefSeq" id="WP_280730568.1">
    <property type="nucleotide sequence ID" value="NZ_CP120367.1"/>
</dbReference>
<dbReference type="SMART" id="SM00342">
    <property type="entry name" value="HTH_ARAC"/>
    <property type="match status" value="1"/>
</dbReference>
<dbReference type="Gene3D" id="1.10.10.60">
    <property type="entry name" value="Homeodomain-like"/>
    <property type="match status" value="1"/>
</dbReference>